<evidence type="ECO:0000259" key="6">
    <source>
        <dbReference type="Pfam" id="PF02770"/>
    </source>
</evidence>
<dbReference type="FunFam" id="2.40.110.10:FF:000002">
    <property type="entry name" value="Acyl-CoA dehydrogenase fadE12"/>
    <property type="match status" value="1"/>
</dbReference>
<dbReference type="SUPFAM" id="SSF56645">
    <property type="entry name" value="Acyl-CoA dehydrogenase NM domain-like"/>
    <property type="match status" value="1"/>
</dbReference>
<name>X0XCW9_9ZZZZ</name>
<dbReference type="Gene3D" id="2.40.110.10">
    <property type="entry name" value="Butyryl-CoA Dehydrogenase, subunit A, domain 2"/>
    <property type="match status" value="1"/>
</dbReference>
<dbReference type="InterPro" id="IPR009100">
    <property type="entry name" value="AcylCoA_DH/oxidase_NM_dom_sf"/>
</dbReference>
<keyword evidence="3" id="KW-0285">Flavoprotein</keyword>
<protein>
    <recommendedName>
        <fullName evidence="9">Acyl-CoA dehydrogenase/oxidase N-terminal domain-containing protein</fullName>
    </recommendedName>
</protein>
<dbReference type="PANTHER" id="PTHR43884">
    <property type="entry name" value="ACYL-COA DEHYDROGENASE"/>
    <property type="match status" value="1"/>
</dbReference>
<dbReference type="GO" id="GO:0003995">
    <property type="term" value="F:acyl-CoA dehydrogenase activity"/>
    <property type="evidence" value="ECO:0007669"/>
    <property type="project" value="TreeGrafter"/>
</dbReference>
<dbReference type="GO" id="GO:0050660">
    <property type="term" value="F:flavin adenine dinucleotide binding"/>
    <property type="evidence" value="ECO:0007669"/>
    <property type="project" value="InterPro"/>
</dbReference>
<dbReference type="AlphaFoldDB" id="X0XCW9"/>
<dbReference type="InterPro" id="IPR046373">
    <property type="entry name" value="Acyl-CoA_Oxase/DH_mid-dom_sf"/>
</dbReference>
<evidence type="ECO:0000256" key="5">
    <source>
        <dbReference type="ARBA" id="ARBA00023002"/>
    </source>
</evidence>
<dbReference type="Pfam" id="PF02771">
    <property type="entry name" value="Acyl-CoA_dh_N"/>
    <property type="match status" value="1"/>
</dbReference>
<evidence type="ECO:0000256" key="4">
    <source>
        <dbReference type="ARBA" id="ARBA00022827"/>
    </source>
</evidence>
<evidence type="ECO:0008006" key="9">
    <source>
        <dbReference type="Google" id="ProtNLM"/>
    </source>
</evidence>
<feature type="domain" description="Acyl-CoA dehydrogenase/oxidase N-terminal" evidence="7">
    <location>
        <begin position="1"/>
        <end position="110"/>
    </location>
</feature>
<dbReference type="PANTHER" id="PTHR43884:SF12">
    <property type="entry name" value="ISOVALERYL-COA DEHYDROGENASE, MITOCHONDRIAL-RELATED"/>
    <property type="match status" value="1"/>
</dbReference>
<feature type="non-terminal residue" evidence="8">
    <location>
        <position position="1"/>
    </location>
</feature>
<evidence type="ECO:0000259" key="7">
    <source>
        <dbReference type="Pfam" id="PF02771"/>
    </source>
</evidence>
<gene>
    <name evidence="8" type="ORF">S01H1_66774</name>
</gene>
<comment type="caution">
    <text evidence="8">The sequence shown here is derived from an EMBL/GenBank/DDBJ whole genome shotgun (WGS) entry which is preliminary data.</text>
</comment>
<comment type="similarity">
    <text evidence="2">Belongs to the acyl-CoA dehydrogenase family.</text>
</comment>
<proteinExistence type="inferred from homology"/>
<dbReference type="Pfam" id="PF02770">
    <property type="entry name" value="Acyl-CoA_dh_M"/>
    <property type="match status" value="1"/>
</dbReference>
<sequence length="250" mass="27496">QKQLVLLIEDFIERETSRELDRDCDENERFPIELNDKLAATGLYGLPFPREYGGTGGSTVDFCLATETLAKGSDAACALFLLPVFFAGEMILNNGSEEQKHRYLPEIVAGRFKGCFALTEPEVGSDASRVKTRAVADGDEFVINGHKTLISGAEIADTIMTVTRTDPDVNRYEGMSILMIPRETPGITINKLKKLGGRIISTCEIFFDDVRVSSELILGGPEALNQGWPQLLKQLDIERIMMGALHVAIA</sequence>
<dbReference type="Gene3D" id="1.10.540.10">
    <property type="entry name" value="Acyl-CoA dehydrogenase/oxidase, N-terminal domain"/>
    <property type="match status" value="1"/>
</dbReference>
<keyword evidence="5" id="KW-0560">Oxidoreductase</keyword>
<evidence type="ECO:0000256" key="2">
    <source>
        <dbReference type="ARBA" id="ARBA00009347"/>
    </source>
</evidence>
<dbReference type="InterPro" id="IPR013786">
    <property type="entry name" value="AcylCoA_DH/ox_N"/>
</dbReference>
<feature type="non-terminal residue" evidence="8">
    <location>
        <position position="250"/>
    </location>
</feature>
<feature type="domain" description="Acyl-CoA oxidase/dehydrogenase middle" evidence="6">
    <location>
        <begin position="115"/>
        <end position="210"/>
    </location>
</feature>
<dbReference type="InterPro" id="IPR037069">
    <property type="entry name" value="AcylCoA_DH/ox_N_sf"/>
</dbReference>
<evidence type="ECO:0000256" key="3">
    <source>
        <dbReference type="ARBA" id="ARBA00022630"/>
    </source>
</evidence>
<keyword evidence="4" id="KW-0274">FAD</keyword>
<reference evidence="8" key="1">
    <citation type="journal article" date="2014" name="Front. Microbiol.">
        <title>High frequency of phylogenetically diverse reductive dehalogenase-homologous genes in deep subseafloor sedimentary metagenomes.</title>
        <authorList>
            <person name="Kawai M."/>
            <person name="Futagami T."/>
            <person name="Toyoda A."/>
            <person name="Takaki Y."/>
            <person name="Nishi S."/>
            <person name="Hori S."/>
            <person name="Arai W."/>
            <person name="Tsubouchi T."/>
            <person name="Morono Y."/>
            <person name="Uchiyama I."/>
            <person name="Ito T."/>
            <person name="Fujiyama A."/>
            <person name="Inagaki F."/>
            <person name="Takami H."/>
        </authorList>
    </citation>
    <scope>NUCLEOTIDE SEQUENCE</scope>
    <source>
        <strain evidence="8">Expedition CK06-06</strain>
    </source>
</reference>
<evidence type="ECO:0000256" key="1">
    <source>
        <dbReference type="ARBA" id="ARBA00001974"/>
    </source>
</evidence>
<accession>X0XCW9</accession>
<organism evidence="8">
    <name type="scientific">marine sediment metagenome</name>
    <dbReference type="NCBI Taxonomy" id="412755"/>
    <lineage>
        <taxon>unclassified sequences</taxon>
        <taxon>metagenomes</taxon>
        <taxon>ecological metagenomes</taxon>
    </lineage>
</organism>
<comment type="cofactor">
    <cofactor evidence="1">
        <name>FAD</name>
        <dbReference type="ChEBI" id="CHEBI:57692"/>
    </cofactor>
</comment>
<evidence type="ECO:0000313" key="8">
    <source>
        <dbReference type="EMBL" id="GAG33272.1"/>
    </source>
</evidence>
<dbReference type="EMBL" id="BARS01044168">
    <property type="protein sequence ID" value="GAG33272.1"/>
    <property type="molecule type" value="Genomic_DNA"/>
</dbReference>
<dbReference type="InterPro" id="IPR006091">
    <property type="entry name" value="Acyl-CoA_Oxase/DH_mid-dom"/>
</dbReference>